<keyword evidence="3" id="KW-1185">Reference proteome</keyword>
<reference evidence="2" key="2">
    <citation type="journal article" date="2023" name="IMA Fungus">
        <title>Comparative genomic study of the Penicillium genus elucidates a diverse pangenome and 15 lateral gene transfer events.</title>
        <authorList>
            <person name="Petersen C."/>
            <person name="Sorensen T."/>
            <person name="Nielsen M.R."/>
            <person name="Sondergaard T.E."/>
            <person name="Sorensen J.L."/>
            <person name="Fitzpatrick D.A."/>
            <person name="Frisvad J.C."/>
            <person name="Nielsen K.L."/>
        </authorList>
    </citation>
    <scope>NUCLEOTIDE SEQUENCE</scope>
    <source>
        <strain evidence="2">IBT 17660</strain>
    </source>
</reference>
<protein>
    <submittedName>
        <fullName evidence="2">Uncharacterized protein</fullName>
    </submittedName>
</protein>
<dbReference type="AlphaFoldDB" id="A0A9W9XB02"/>
<comment type="caution">
    <text evidence="2">The sequence shown here is derived from an EMBL/GenBank/DDBJ whole genome shotgun (WGS) entry which is preliminary data.</text>
</comment>
<evidence type="ECO:0000313" key="2">
    <source>
        <dbReference type="EMBL" id="KAJ5487602.1"/>
    </source>
</evidence>
<organism evidence="2 3">
    <name type="scientific">Penicillium desertorum</name>
    <dbReference type="NCBI Taxonomy" id="1303715"/>
    <lineage>
        <taxon>Eukaryota</taxon>
        <taxon>Fungi</taxon>
        <taxon>Dikarya</taxon>
        <taxon>Ascomycota</taxon>
        <taxon>Pezizomycotina</taxon>
        <taxon>Eurotiomycetes</taxon>
        <taxon>Eurotiomycetidae</taxon>
        <taxon>Eurotiales</taxon>
        <taxon>Aspergillaceae</taxon>
        <taxon>Penicillium</taxon>
    </lineage>
</organism>
<sequence length="82" mass="8822">MADDRSPNEDRTGQKGGRGRAEGCYVTGDRPAGSHNRCAFGRPLEDLLLRPVNANAGESDISLSKEDLEVVAGSVWKVHTKV</sequence>
<evidence type="ECO:0000313" key="3">
    <source>
        <dbReference type="Proteomes" id="UP001147760"/>
    </source>
</evidence>
<name>A0A9W9XB02_9EURO</name>
<evidence type="ECO:0000256" key="1">
    <source>
        <dbReference type="SAM" id="MobiDB-lite"/>
    </source>
</evidence>
<feature type="region of interest" description="Disordered" evidence="1">
    <location>
        <begin position="1"/>
        <end position="28"/>
    </location>
</feature>
<dbReference type="Proteomes" id="UP001147760">
    <property type="component" value="Unassembled WGS sequence"/>
</dbReference>
<feature type="compositionally biased region" description="Basic and acidic residues" evidence="1">
    <location>
        <begin position="1"/>
        <end position="13"/>
    </location>
</feature>
<reference evidence="2" key="1">
    <citation type="submission" date="2022-12" db="EMBL/GenBank/DDBJ databases">
        <authorList>
            <person name="Petersen C."/>
        </authorList>
    </citation>
    <scope>NUCLEOTIDE SEQUENCE</scope>
    <source>
        <strain evidence="2">IBT 17660</strain>
    </source>
</reference>
<accession>A0A9W9XB02</accession>
<proteinExistence type="predicted"/>
<dbReference type="EMBL" id="JAPWDO010000001">
    <property type="protein sequence ID" value="KAJ5487602.1"/>
    <property type="molecule type" value="Genomic_DNA"/>
</dbReference>
<gene>
    <name evidence="2" type="ORF">N7530_001902</name>
</gene>